<protein>
    <submittedName>
        <fullName evidence="2">Uncharacterized protein</fullName>
    </submittedName>
</protein>
<reference evidence="2 3" key="1">
    <citation type="submission" date="2020-10" db="EMBL/GenBank/DDBJ databases">
        <title>The Coptis chinensis genome and diversification of protoberbering-type alkaloids.</title>
        <authorList>
            <person name="Wang B."/>
            <person name="Shu S."/>
            <person name="Song C."/>
            <person name="Liu Y."/>
        </authorList>
    </citation>
    <scope>NUCLEOTIDE SEQUENCE [LARGE SCALE GENOMIC DNA]</scope>
    <source>
        <strain evidence="2">HL-2020</strain>
        <tissue evidence="2">Leaf</tissue>
    </source>
</reference>
<evidence type="ECO:0000313" key="2">
    <source>
        <dbReference type="EMBL" id="KAF9600867.1"/>
    </source>
</evidence>
<dbReference type="PANTHER" id="PTHR46594:SF4">
    <property type="entry name" value="P-TYPE CATION-TRANSPORTING ATPASE"/>
    <property type="match status" value="1"/>
</dbReference>
<keyword evidence="1" id="KW-0479">Metal-binding</keyword>
<dbReference type="OrthoDB" id="432719at2759"/>
<dbReference type="Proteomes" id="UP000631114">
    <property type="component" value="Unassembled WGS sequence"/>
</dbReference>
<proteinExistence type="predicted"/>
<organism evidence="2 3">
    <name type="scientific">Coptis chinensis</name>
    <dbReference type="NCBI Taxonomy" id="261450"/>
    <lineage>
        <taxon>Eukaryota</taxon>
        <taxon>Viridiplantae</taxon>
        <taxon>Streptophyta</taxon>
        <taxon>Embryophyta</taxon>
        <taxon>Tracheophyta</taxon>
        <taxon>Spermatophyta</taxon>
        <taxon>Magnoliopsida</taxon>
        <taxon>Ranunculales</taxon>
        <taxon>Ranunculaceae</taxon>
        <taxon>Coptidoideae</taxon>
        <taxon>Coptis</taxon>
    </lineage>
</organism>
<evidence type="ECO:0000313" key="3">
    <source>
        <dbReference type="Proteomes" id="UP000631114"/>
    </source>
</evidence>
<dbReference type="EMBL" id="JADFTS010000006">
    <property type="protein sequence ID" value="KAF9600867.1"/>
    <property type="molecule type" value="Genomic_DNA"/>
</dbReference>
<accession>A0A835HM98</accession>
<dbReference type="AlphaFoldDB" id="A0A835HM98"/>
<dbReference type="PANTHER" id="PTHR46594">
    <property type="entry name" value="P-TYPE CATION-TRANSPORTING ATPASE"/>
    <property type="match status" value="1"/>
</dbReference>
<sequence length="336" mass="37811">MLELKSIEEVGWGLQWTHSVLNKVFIMEDPKENKRSMSKALEACIIAVESQSLLRKHPKSFFERGEMFEAKVACSSPLRVEIDVVNKKQQLYTPVGPFSETLNLMSINHLHVAIQQIGVLDPNFAKACMVVAFTSVSDAQDKNLSNTLSQNQRTTFNYMISKVKSWIPSSMDSFQLPLRFGISVMVIYFQKVVLIKAFSLATPTAVMVGTGVGASQGVLIKGGQALESAHKEKTLYVTKLGKRNARSKEILYWKFRAKRKHCWVVLQLVLTVLLQYQHTYYLWPSPPNELCNPNQAPTMQSVLSTSIIADKSTLSIEVPNEIMEMPKEVRVESILG</sequence>
<name>A0A835HM98_9MAGN</name>
<evidence type="ECO:0000256" key="1">
    <source>
        <dbReference type="ARBA" id="ARBA00022723"/>
    </source>
</evidence>
<gene>
    <name evidence="2" type="ORF">IFM89_013463</name>
</gene>
<comment type="caution">
    <text evidence="2">The sequence shown here is derived from an EMBL/GenBank/DDBJ whole genome shotgun (WGS) entry which is preliminary data.</text>
</comment>
<keyword evidence="3" id="KW-1185">Reference proteome</keyword>
<dbReference type="GO" id="GO:0046872">
    <property type="term" value="F:metal ion binding"/>
    <property type="evidence" value="ECO:0007669"/>
    <property type="project" value="UniProtKB-KW"/>
</dbReference>